<reference evidence="1 2" key="1">
    <citation type="submission" date="2018-06" db="EMBL/GenBank/DDBJ databases">
        <authorList>
            <consortium name="Pathogen Informatics"/>
            <person name="Doyle S."/>
        </authorList>
    </citation>
    <scope>NUCLEOTIDE SEQUENCE [LARGE SCALE GENOMIC DNA]</scope>
    <source>
        <strain evidence="1 2">NCTC7582</strain>
    </source>
</reference>
<evidence type="ECO:0000313" key="1">
    <source>
        <dbReference type="EMBL" id="SPU00758.1"/>
    </source>
</evidence>
<dbReference type="GO" id="GO:0016990">
    <property type="term" value="F:arginine deiminase activity"/>
    <property type="evidence" value="ECO:0007669"/>
    <property type="project" value="TreeGrafter"/>
</dbReference>
<dbReference type="SUPFAM" id="SSF55909">
    <property type="entry name" value="Pentein"/>
    <property type="match status" value="1"/>
</dbReference>
<protein>
    <submittedName>
        <fullName evidence="1">Aminohydrolase</fullName>
        <ecNumber evidence="1">2.1.4.2</ecNumber>
    </submittedName>
</protein>
<dbReference type="AlphaFoldDB" id="A0A2X0Y3Z8"/>
<dbReference type="Gene3D" id="3.75.10.10">
    <property type="entry name" value="L-arginine/glycine Amidinotransferase, Chain A"/>
    <property type="match status" value="1"/>
</dbReference>
<dbReference type="GO" id="GO:0015069">
    <property type="term" value="F:scyllo-inosamine-4-phosphate amidinotransferase activity"/>
    <property type="evidence" value="ECO:0007669"/>
    <property type="project" value="UniProtKB-EC"/>
</dbReference>
<keyword evidence="1" id="KW-0378">Hydrolase</keyword>
<keyword evidence="1" id="KW-0808">Transferase</keyword>
<dbReference type="PANTHER" id="PTHR47271">
    <property type="entry name" value="ARGININE DEIMINASE"/>
    <property type="match status" value="1"/>
</dbReference>
<sequence>MTNIFVKSEFAPLKRVVMAQSEFAFPAKEAPTDDDEFLTEETLALYASVDTLGKNFKDVFPERQQQWELERANLKKVLEKYGIEVQVPRRLTDYEKEVGKEDGYSNFFVRDPFFTIGHFLIEGSLRFPHRRNEILPVRNLLAQEANENQCFYVSIPKPDMADGLDSEAGPFLEGGDVLVLDKTIFVGNSGLASNKNGVQWLRNLASNFDYTVVEVPLHPTILHLDCALSLVREGLMIVCEEALIDGIPKQLKDWDKIHVSLENAAKLATNGLPINEEVYITDKEFTWIGEQLAKRGITVEYVDFTISRSFGGSFRCSTQPLLRTDL</sequence>
<dbReference type="GO" id="GO:0019546">
    <property type="term" value="P:L-arginine deiminase pathway"/>
    <property type="evidence" value="ECO:0007669"/>
    <property type="project" value="TreeGrafter"/>
</dbReference>
<dbReference type="EMBL" id="UAQE01000001">
    <property type="protein sequence ID" value="SPU00758.1"/>
    <property type="molecule type" value="Genomic_DNA"/>
</dbReference>
<dbReference type="RefSeq" id="WP_112117886.1">
    <property type="nucleotide sequence ID" value="NZ_UAQE01000001.1"/>
</dbReference>
<dbReference type="Pfam" id="PF19420">
    <property type="entry name" value="DDAH_eukar"/>
    <property type="match status" value="1"/>
</dbReference>
<gene>
    <name evidence="1" type="primary">ykgA_2</name>
    <name evidence="1" type="ORF">NCTC7582_03557</name>
</gene>
<proteinExistence type="predicted"/>
<organism evidence="1 2">
    <name type="scientific">Lysinibacillus capsici</name>
    <dbReference type="NCBI Taxonomy" id="2115968"/>
    <lineage>
        <taxon>Bacteria</taxon>
        <taxon>Bacillati</taxon>
        <taxon>Bacillota</taxon>
        <taxon>Bacilli</taxon>
        <taxon>Bacillales</taxon>
        <taxon>Bacillaceae</taxon>
        <taxon>Lysinibacillus</taxon>
    </lineage>
</organism>
<accession>A0A2X0Y3Z8</accession>
<dbReference type="Proteomes" id="UP000251431">
    <property type="component" value="Unassembled WGS sequence"/>
</dbReference>
<evidence type="ECO:0000313" key="2">
    <source>
        <dbReference type="Proteomes" id="UP000251431"/>
    </source>
</evidence>
<dbReference type="PANTHER" id="PTHR47271:SF2">
    <property type="entry name" value="ARGININE DEIMINASE"/>
    <property type="match status" value="1"/>
</dbReference>
<dbReference type="EC" id="2.1.4.2" evidence="1"/>
<name>A0A2X0Y3Z8_9BACI</name>